<dbReference type="AlphaFoldDB" id="A0A2T2WLW3"/>
<protein>
    <submittedName>
        <fullName evidence="1">Uncharacterized protein</fullName>
    </submittedName>
</protein>
<evidence type="ECO:0000313" key="2">
    <source>
        <dbReference type="Proteomes" id="UP000241848"/>
    </source>
</evidence>
<comment type="caution">
    <text evidence="1">The sequence shown here is derived from an EMBL/GenBank/DDBJ whole genome shotgun (WGS) entry which is preliminary data.</text>
</comment>
<reference evidence="1 2" key="1">
    <citation type="journal article" date="2014" name="BMC Genomics">
        <title>Comparison of environmental and isolate Sulfobacillus genomes reveals diverse carbon, sulfur, nitrogen, and hydrogen metabolisms.</title>
        <authorList>
            <person name="Justice N.B."/>
            <person name="Norman A."/>
            <person name="Brown C.T."/>
            <person name="Singh A."/>
            <person name="Thomas B.C."/>
            <person name="Banfield J.F."/>
        </authorList>
    </citation>
    <scope>NUCLEOTIDE SEQUENCE [LARGE SCALE GENOMIC DNA]</scope>
    <source>
        <strain evidence="1">AMDSBA3</strain>
    </source>
</reference>
<dbReference type="Proteomes" id="UP000241848">
    <property type="component" value="Unassembled WGS sequence"/>
</dbReference>
<accession>A0A2T2WLW3</accession>
<gene>
    <name evidence="1" type="ORF">C7B45_03800</name>
</gene>
<proteinExistence type="predicted"/>
<dbReference type="EMBL" id="PXYV01000007">
    <property type="protein sequence ID" value="PSR23228.1"/>
    <property type="molecule type" value="Genomic_DNA"/>
</dbReference>
<organism evidence="1 2">
    <name type="scientific">Sulfobacillus acidophilus</name>
    <dbReference type="NCBI Taxonomy" id="53633"/>
    <lineage>
        <taxon>Bacteria</taxon>
        <taxon>Bacillati</taxon>
        <taxon>Bacillota</taxon>
        <taxon>Clostridia</taxon>
        <taxon>Eubacteriales</taxon>
        <taxon>Clostridiales Family XVII. Incertae Sedis</taxon>
        <taxon>Sulfobacillus</taxon>
    </lineage>
</organism>
<name>A0A2T2WLW3_9FIRM</name>
<sequence>MVVYCDGAHKDPWSLVVSPGLMPADWPATRIVVASGQRFTTEECFKDEKNDPDESFSTAIG</sequence>
<evidence type="ECO:0000313" key="1">
    <source>
        <dbReference type="EMBL" id="PSR23228.1"/>
    </source>
</evidence>